<dbReference type="PANTHER" id="PTHR47435:SF4">
    <property type="entry name" value="KELCH REPEAT PROTEIN (AFU_ORTHOLOGUE AFUA_5G12780)"/>
    <property type="match status" value="1"/>
</dbReference>
<evidence type="ECO:0000259" key="4">
    <source>
        <dbReference type="Pfam" id="PF08126"/>
    </source>
</evidence>
<feature type="domain" description="Gingipain" evidence="3">
    <location>
        <begin position="239"/>
        <end position="590"/>
    </location>
</feature>
<feature type="domain" description="Secretion system C-terminal sorting" evidence="5">
    <location>
        <begin position="1754"/>
        <end position="1823"/>
    </location>
</feature>
<organism evidence="6">
    <name type="scientific">candidate division WOR-3 bacterium</name>
    <dbReference type="NCBI Taxonomy" id="2052148"/>
    <lineage>
        <taxon>Bacteria</taxon>
        <taxon>Bacteria division WOR-3</taxon>
    </lineage>
</organism>
<evidence type="ECO:0000313" key="6">
    <source>
        <dbReference type="EMBL" id="HGD13590.1"/>
    </source>
</evidence>
<dbReference type="PANTHER" id="PTHR47435">
    <property type="entry name" value="KELCH REPEAT PROTEIN (AFU_ORTHOLOGUE AFUA_5G12780)"/>
    <property type="match status" value="1"/>
</dbReference>
<evidence type="ECO:0000259" key="3">
    <source>
        <dbReference type="Pfam" id="PF01364"/>
    </source>
</evidence>
<dbReference type="InterPro" id="IPR015915">
    <property type="entry name" value="Kelch-typ_b-propeller"/>
</dbReference>
<name>A0A7V3PUD1_UNCW3</name>
<dbReference type="Gene3D" id="2.120.10.80">
    <property type="entry name" value="Kelch-type beta propeller"/>
    <property type="match status" value="1"/>
</dbReference>
<dbReference type="Pfam" id="PF01364">
    <property type="entry name" value="Peptidase_C25"/>
    <property type="match status" value="1"/>
</dbReference>
<dbReference type="SUPFAM" id="SSF117281">
    <property type="entry name" value="Kelch motif"/>
    <property type="match status" value="1"/>
</dbReference>
<feature type="domain" description="Gingipain propeptide" evidence="4">
    <location>
        <begin position="69"/>
        <end position="217"/>
    </location>
</feature>
<dbReference type="Pfam" id="PF08126">
    <property type="entry name" value="Propeptide_C25"/>
    <property type="match status" value="1"/>
</dbReference>
<dbReference type="SUPFAM" id="SSF52129">
    <property type="entry name" value="Caspase-like"/>
    <property type="match status" value="1"/>
</dbReference>
<keyword evidence="2" id="KW-0408">Iron</keyword>
<dbReference type="InterPro" id="IPR001769">
    <property type="entry name" value="Gingipain"/>
</dbReference>
<protein>
    <submittedName>
        <fullName evidence="6">T9SS type A sorting domain-containing protein</fullName>
    </submittedName>
</protein>
<comment type="caution">
    <text evidence="6">The sequence shown here is derived from an EMBL/GenBank/DDBJ whole genome shotgun (WGS) entry which is preliminary data.</text>
</comment>
<dbReference type="Gene3D" id="2.60.40.10">
    <property type="entry name" value="Immunoglobulins"/>
    <property type="match status" value="4"/>
</dbReference>
<evidence type="ECO:0000259" key="5">
    <source>
        <dbReference type="Pfam" id="PF18962"/>
    </source>
</evidence>
<dbReference type="NCBIfam" id="TIGR04183">
    <property type="entry name" value="Por_Secre_tail"/>
    <property type="match status" value="1"/>
</dbReference>
<dbReference type="Gene3D" id="2.60.40.3800">
    <property type="match status" value="1"/>
</dbReference>
<accession>A0A7V3PUD1</accession>
<gene>
    <name evidence="6" type="ORF">ENX16_05895</name>
</gene>
<dbReference type="GO" id="GO:0004197">
    <property type="term" value="F:cysteine-type endopeptidase activity"/>
    <property type="evidence" value="ECO:0007669"/>
    <property type="project" value="InterPro"/>
</dbReference>
<reference evidence="6" key="1">
    <citation type="journal article" date="2020" name="mSystems">
        <title>Genome- and Community-Level Interaction Insights into Carbon Utilization and Element Cycling Functions of Hydrothermarchaeota in Hydrothermal Sediment.</title>
        <authorList>
            <person name="Zhou Z."/>
            <person name="Liu Y."/>
            <person name="Xu W."/>
            <person name="Pan J."/>
            <person name="Luo Z.H."/>
            <person name="Li M."/>
        </authorList>
    </citation>
    <scope>NUCLEOTIDE SEQUENCE [LARGE SCALE GENOMIC DNA]</scope>
    <source>
        <strain evidence="6">SpSt-914</strain>
    </source>
</reference>
<dbReference type="InterPro" id="IPR038490">
    <property type="entry name" value="Gingipain_propep_sf"/>
</dbReference>
<dbReference type="EMBL" id="DTMZ01000142">
    <property type="protein sequence ID" value="HGD13590.1"/>
    <property type="molecule type" value="Genomic_DNA"/>
</dbReference>
<dbReference type="GO" id="GO:0006508">
    <property type="term" value="P:proteolysis"/>
    <property type="evidence" value="ECO:0007669"/>
    <property type="project" value="InterPro"/>
</dbReference>
<dbReference type="InterPro" id="IPR026444">
    <property type="entry name" value="Secre_tail"/>
</dbReference>
<sequence>MRHKVIVVTLLFFGLCAGFLFASGWSGIFDFRPNSFRVQSIVDGGKSWTLVVPEKYAVAERSGFCINYLNEPGKPVLPCWTLTLVIPQGMKVGEVLVREEGVTGIKTDFPPYPGQIPVPVSQVWRSQFVKPDDQVYAGNKPWPENLYEVGSVGVKSGFRLVNLTLYPVRYDPRAGSYLISRQLRVEVEFIPEPSADVSILTQKQLKVFAGAVKSIVVNPEDVLRYAPMVRATDFGTYDYVIITNSTLEPYFQRLLNWRKRLGWAGVIRTTNWINSNYTGRDLPEKIRNFIRDYFNNYGTMWVLLGGDTSVVPTRRARAVVGQYVGNIPCDLYYADLQWSWDSNNDNIFGEYGQDTTDLYYDLYVGRASVDDTNQVKTFVSKVITHETNPPTDYLRRILLVEASLWAGYDSAQSNDSIQNFLPSGWSAVRIRGPNNTTMVRDSLNHGFQFCHMVGHGNDYGIYHNSTAYYSTSVTAGHNNGSRVGLINSIACYPGNFEYNDCLAEASHNCATGGALSVIMNSRYGWGTPPVIGPSEKLDVRFYDYFFNHDTMPIGLTHAESKEVYRNWANNSDGAWRWCYFELNYFGDPLLLMYENVPQQLNASFASPINIGIQNFTITVTAGSNPVAQALVCLWKGNEVYERNYTNASGQVTFSINPTTPGYMYVTASKSNYLPDLDSCQVVATRLDVGVTRIITPSGTVDYGTVLNPTAVVKNYLQVPVSNVPVRFVIGGGYNATEIVSAINGQDSAIVQFSAWTAGPAGNLGVRCSTMLAGDTFPNNDCLTGSVFVRYRDVGTVSVTVPANVDSGTVVSPQATVRNYGNTNETFNVRLLIAGTGYDQTRSKTLAAGAVDTVNFPNWTALERGSHIVSCSTRLNGDNNPGNDRATATTFVRVRDVGCAQIISPTGNIDSTATLPVRAKVKNYGNTNESFSLKFRITGPVNWSDNASVSNLAPGESVVVNFNDWNCGPRGIYATVCSTELSGDMRRANDRSTGSFNVNIHDLSVRQIVSPGNQIDSGAVVPVQVIIANQGSVSENAKVYVRISNYYRDSAQTVIPAGGNETVDLPAWRVNAPRGNVTVFCSTYVYNDINHSNDTLRSQTTVVVHDVGAISIIAPSGSVDSGAVISPRALIRNYSSVSENFSCRFTISDGYIAQISVTLPAGGDSVITFPAWNAHTPGSFVSRCSTMLSSDQNPGNDRVIDSVHVVGTDVGVVAIVSPVGQVDPGLVTPIVKVGNFSTAAKSFVSYLWITRSGDTTPVFSDSFTVVLLPPDSVRDIGFTQWNASGGRYVVRCSVGIGDRNPGNDTMSATCQVVMHDVGVVSLAPQGEMRPMVVSPIMRVRNLGDAAENCQVLLSIVDTVTGLPAYYDSTQVEALAPGETREVRMPSWAATIGYYRLIGMVSLSGDVNPVNDTFTVKLKVSPGAIGWLRRPDVPAGTKPVKAGGALAAIETNSEFVFALKGNKTSEFYSYDVATGVWRSMPQFPVGPSGKPVNKSGALCSDGERYIYATKGNGTLEFWRFDVVDNRWEQLPDVPAGAKELKGGTGLAFVRRGDTEEVYCLKGSNTLEFYVYSVADNAWYPRAPAPLGSNGKKFKSGSALCGHQNERLFAIKASVNEFYEYLIAEDRWIQKTSVPEYSSSGKRSRCKDGCGLTSDGNNTLYALVGGNRDFFYCYNVENNSWFELTPMPTGPSGKRVKAGGAVTFLHKQVWALRGNSTNEFYVYVPDTMSLFSMPPQRSGVAGKQPVMPGIGGFTVTPNPAHNQMYLVNLGLCSVQVTVFSTAGELLFSTTLGPKQRFRLDSSKLPAGIYLARITGKHEMRTFKVVIQH</sequence>
<dbReference type="InterPro" id="IPR013783">
    <property type="entry name" value="Ig-like_fold"/>
</dbReference>
<dbReference type="Gene3D" id="3.40.50.1460">
    <property type="match status" value="1"/>
</dbReference>
<dbReference type="InterPro" id="IPR029030">
    <property type="entry name" value="Caspase-like_dom_sf"/>
</dbReference>
<proteinExistence type="predicted"/>
<dbReference type="InterPro" id="IPR012600">
    <property type="entry name" value="Propeptide_C25"/>
</dbReference>
<keyword evidence="1" id="KW-0677">Repeat</keyword>
<evidence type="ECO:0000256" key="2">
    <source>
        <dbReference type="ARBA" id="ARBA00023004"/>
    </source>
</evidence>
<evidence type="ECO:0000256" key="1">
    <source>
        <dbReference type="ARBA" id="ARBA00022737"/>
    </source>
</evidence>
<dbReference type="Pfam" id="PF18962">
    <property type="entry name" value="Por_Secre_tail"/>
    <property type="match status" value="1"/>
</dbReference>